<reference evidence="1" key="2">
    <citation type="submission" date="2023-05" db="EMBL/GenBank/DDBJ databases">
        <authorList>
            <consortium name="Lawrence Berkeley National Laboratory"/>
            <person name="Steindorff A."/>
            <person name="Hensen N."/>
            <person name="Bonometti L."/>
            <person name="Westerberg I."/>
            <person name="Brannstrom I.O."/>
            <person name="Guillou S."/>
            <person name="Cros-Aarteil S."/>
            <person name="Calhoun S."/>
            <person name="Haridas S."/>
            <person name="Kuo A."/>
            <person name="Mondo S."/>
            <person name="Pangilinan J."/>
            <person name="Riley R."/>
            <person name="Labutti K."/>
            <person name="Andreopoulos B."/>
            <person name="Lipzen A."/>
            <person name="Chen C."/>
            <person name="Yanf M."/>
            <person name="Daum C."/>
            <person name="Ng V."/>
            <person name="Clum A."/>
            <person name="Ohm R."/>
            <person name="Martin F."/>
            <person name="Silar P."/>
            <person name="Natvig D."/>
            <person name="Lalanne C."/>
            <person name="Gautier V."/>
            <person name="Ament-Velasquez S.L."/>
            <person name="Kruys A."/>
            <person name="Hutchinson M.I."/>
            <person name="Powell A.J."/>
            <person name="Barry K."/>
            <person name="Miller A.N."/>
            <person name="Grigoriev I.V."/>
            <person name="Debuchy R."/>
            <person name="Gladieux P."/>
            <person name="Thoren M.H."/>
            <person name="Johannesson H."/>
        </authorList>
    </citation>
    <scope>NUCLEOTIDE SEQUENCE</scope>
    <source>
        <strain evidence="1">CBS 141.50</strain>
    </source>
</reference>
<accession>A0AAN6V0A2</accession>
<reference evidence="1" key="1">
    <citation type="journal article" date="2023" name="Mol. Phylogenet. Evol.">
        <title>Genome-scale phylogeny and comparative genomics of the fungal order Sordariales.</title>
        <authorList>
            <person name="Hensen N."/>
            <person name="Bonometti L."/>
            <person name="Westerberg I."/>
            <person name="Brannstrom I.O."/>
            <person name="Guillou S."/>
            <person name="Cros-Aarteil S."/>
            <person name="Calhoun S."/>
            <person name="Haridas S."/>
            <person name="Kuo A."/>
            <person name="Mondo S."/>
            <person name="Pangilinan J."/>
            <person name="Riley R."/>
            <person name="LaButti K."/>
            <person name="Andreopoulos B."/>
            <person name="Lipzen A."/>
            <person name="Chen C."/>
            <person name="Yan M."/>
            <person name="Daum C."/>
            <person name="Ng V."/>
            <person name="Clum A."/>
            <person name="Steindorff A."/>
            <person name="Ohm R.A."/>
            <person name="Martin F."/>
            <person name="Silar P."/>
            <person name="Natvig D.O."/>
            <person name="Lalanne C."/>
            <person name="Gautier V."/>
            <person name="Ament-Velasquez S.L."/>
            <person name="Kruys A."/>
            <person name="Hutchinson M.I."/>
            <person name="Powell A.J."/>
            <person name="Barry K."/>
            <person name="Miller A.N."/>
            <person name="Grigoriev I.V."/>
            <person name="Debuchy R."/>
            <person name="Gladieux P."/>
            <person name="Hiltunen Thoren M."/>
            <person name="Johannesson H."/>
        </authorList>
    </citation>
    <scope>NUCLEOTIDE SEQUENCE</scope>
    <source>
        <strain evidence="1">CBS 141.50</strain>
    </source>
</reference>
<evidence type="ECO:0000313" key="2">
    <source>
        <dbReference type="Proteomes" id="UP001302676"/>
    </source>
</evidence>
<dbReference type="RefSeq" id="XP_062635858.1">
    <property type="nucleotide sequence ID" value="XM_062777617.1"/>
</dbReference>
<evidence type="ECO:0000313" key="1">
    <source>
        <dbReference type="EMBL" id="KAK4142487.1"/>
    </source>
</evidence>
<dbReference type="AlphaFoldDB" id="A0AAN6V0A2"/>
<dbReference type="Proteomes" id="UP001302676">
    <property type="component" value="Unassembled WGS sequence"/>
</dbReference>
<protein>
    <submittedName>
        <fullName evidence="1">Uncharacterized protein</fullName>
    </submittedName>
</protein>
<keyword evidence="2" id="KW-1185">Reference proteome</keyword>
<comment type="caution">
    <text evidence="1">The sequence shown here is derived from an EMBL/GenBank/DDBJ whole genome shotgun (WGS) entry which is preliminary data.</text>
</comment>
<organism evidence="1 2">
    <name type="scientific">Dichotomopilus funicola</name>
    <dbReference type="NCBI Taxonomy" id="1934379"/>
    <lineage>
        <taxon>Eukaryota</taxon>
        <taxon>Fungi</taxon>
        <taxon>Dikarya</taxon>
        <taxon>Ascomycota</taxon>
        <taxon>Pezizomycotina</taxon>
        <taxon>Sordariomycetes</taxon>
        <taxon>Sordariomycetidae</taxon>
        <taxon>Sordariales</taxon>
        <taxon>Chaetomiaceae</taxon>
        <taxon>Dichotomopilus</taxon>
    </lineage>
</organism>
<proteinExistence type="predicted"/>
<dbReference type="EMBL" id="MU853597">
    <property type="protein sequence ID" value="KAK4142487.1"/>
    <property type="molecule type" value="Genomic_DNA"/>
</dbReference>
<gene>
    <name evidence="1" type="ORF">C8A04DRAFT_13193</name>
</gene>
<name>A0AAN6V0A2_9PEZI</name>
<dbReference type="GeneID" id="87814230"/>
<sequence length="282" mass="31592">MADANQPPQTPPLLRDPSTAPFTGYRPFPSLITLHSNLTNGLLQALTTHKLCGADPNNMLYLVEVHFGYTPRGPLHFGRGFYLRNGTRFQDPILAAVGEVFRLPLLVSLFDPRTSVLLPPADWEKNPGNKVDEILQATVRKDEGVVFSFEIETGEKKVGREEFEWRKLREKGEATTEKGSQYRLYWAGSHSASLLSSQPSSSTQPPALDIENEDEEVLAELRFNSLFSFTHLFTLELKGAGKTGELGDRWALMVVMTALGIHWLRQNGKTHRSTVKVAEKFL</sequence>